<feature type="transmembrane region" description="Helical" evidence="1">
    <location>
        <begin position="198"/>
        <end position="219"/>
    </location>
</feature>
<feature type="transmembrane region" description="Helical" evidence="1">
    <location>
        <begin position="154"/>
        <end position="170"/>
    </location>
</feature>
<gene>
    <name evidence="2" type="ORF">GCM10023195_52720</name>
</gene>
<protein>
    <recommendedName>
        <fullName evidence="4">ABC transporter permease</fullName>
    </recommendedName>
</protein>
<feature type="transmembrane region" description="Helical" evidence="1">
    <location>
        <begin position="47"/>
        <end position="70"/>
    </location>
</feature>
<accession>A0ABP8TS94</accession>
<evidence type="ECO:0000256" key="1">
    <source>
        <dbReference type="SAM" id="Phobius"/>
    </source>
</evidence>
<organism evidence="2 3">
    <name type="scientific">Actinoallomurus liliacearum</name>
    <dbReference type="NCBI Taxonomy" id="1080073"/>
    <lineage>
        <taxon>Bacteria</taxon>
        <taxon>Bacillati</taxon>
        <taxon>Actinomycetota</taxon>
        <taxon>Actinomycetes</taxon>
        <taxon>Streptosporangiales</taxon>
        <taxon>Thermomonosporaceae</taxon>
        <taxon>Actinoallomurus</taxon>
    </lineage>
</organism>
<keyword evidence="1" id="KW-0812">Transmembrane</keyword>
<keyword evidence="1" id="KW-1133">Transmembrane helix</keyword>
<keyword evidence="1" id="KW-0472">Membrane</keyword>
<evidence type="ECO:0000313" key="3">
    <source>
        <dbReference type="Proteomes" id="UP001500212"/>
    </source>
</evidence>
<feature type="transmembrane region" description="Helical" evidence="1">
    <location>
        <begin position="91"/>
        <end position="113"/>
    </location>
</feature>
<comment type="caution">
    <text evidence="2">The sequence shown here is derived from an EMBL/GenBank/DDBJ whole genome shotgun (WGS) entry which is preliminary data.</text>
</comment>
<evidence type="ECO:0008006" key="4">
    <source>
        <dbReference type="Google" id="ProtNLM"/>
    </source>
</evidence>
<sequence length="416" mass="44852">MSDLGRVLRIDARRTALFLAVPALAFLGAVAAWRALLPGVAYWDDAVAALFSSVCLLGPASAGFAAWVALREHRLDYLRGLTARSPALGPLLDLLLLGIVTLCAYTVVALVVAAKTMIHVEAGHPKPIGPLAGALTLLVYTVIGYLGGRMVPRLPAVPAVAVLTYLWGAARPGAWADLLPPPGIGHIGLFAALRTELLAGQALWALGLGTVLVTGYLWVLTRRLWLALPAVAAAGVVAGTTVWLHGQQRTPPVVPRAFSYACRQWPLTVCVHPALRAALPSLEAGLTPLATRLSGTPGRFVRVEHRPDNDFPRPGRGVVYIHLSDLSPGYAHRAEQEIDISLLDARTCGDPGHAAGAHYSALVSAWLLDEAPPRLTDAVAARNFARWDEQRRRRWLRAHYARYHSCALHGRDFRER</sequence>
<reference evidence="3" key="1">
    <citation type="journal article" date="2019" name="Int. J. Syst. Evol. Microbiol.">
        <title>The Global Catalogue of Microorganisms (GCM) 10K type strain sequencing project: providing services to taxonomists for standard genome sequencing and annotation.</title>
        <authorList>
            <consortium name="The Broad Institute Genomics Platform"/>
            <consortium name="The Broad Institute Genome Sequencing Center for Infectious Disease"/>
            <person name="Wu L."/>
            <person name="Ma J."/>
        </authorList>
    </citation>
    <scope>NUCLEOTIDE SEQUENCE [LARGE SCALE GENOMIC DNA]</scope>
    <source>
        <strain evidence="3">JCM 17938</strain>
    </source>
</reference>
<evidence type="ECO:0000313" key="2">
    <source>
        <dbReference type="EMBL" id="GAA4612325.1"/>
    </source>
</evidence>
<feature type="transmembrane region" description="Helical" evidence="1">
    <location>
        <begin position="128"/>
        <end position="147"/>
    </location>
</feature>
<dbReference type="RefSeq" id="WP_345359848.1">
    <property type="nucleotide sequence ID" value="NZ_BAABHJ010000020.1"/>
</dbReference>
<keyword evidence="3" id="KW-1185">Reference proteome</keyword>
<name>A0ABP8TS94_9ACTN</name>
<feature type="transmembrane region" description="Helical" evidence="1">
    <location>
        <begin position="226"/>
        <end position="246"/>
    </location>
</feature>
<proteinExistence type="predicted"/>
<dbReference type="Proteomes" id="UP001500212">
    <property type="component" value="Unassembled WGS sequence"/>
</dbReference>
<dbReference type="EMBL" id="BAABHJ010000020">
    <property type="protein sequence ID" value="GAA4612325.1"/>
    <property type="molecule type" value="Genomic_DNA"/>
</dbReference>